<accession>A0ABP7JHW5</accession>
<dbReference type="Proteomes" id="UP001501563">
    <property type="component" value="Unassembled WGS sequence"/>
</dbReference>
<reference evidence="3" key="1">
    <citation type="journal article" date="2019" name="Int. J. Syst. Evol. Microbiol.">
        <title>The Global Catalogue of Microorganisms (GCM) 10K type strain sequencing project: providing services to taxonomists for standard genome sequencing and annotation.</title>
        <authorList>
            <consortium name="The Broad Institute Genomics Platform"/>
            <consortium name="The Broad Institute Genome Sequencing Center for Infectious Disease"/>
            <person name="Wu L."/>
            <person name="Ma J."/>
        </authorList>
    </citation>
    <scope>NUCLEOTIDE SEQUENCE [LARGE SCALE GENOMIC DNA]</scope>
    <source>
        <strain evidence="3">JCM 16578</strain>
    </source>
</reference>
<proteinExistence type="predicted"/>
<evidence type="ECO:0000313" key="2">
    <source>
        <dbReference type="EMBL" id="GAA3844533.1"/>
    </source>
</evidence>
<evidence type="ECO:0000256" key="1">
    <source>
        <dbReference type="SAM" id="MobiDB-lite"/>
    </source>
</evidence>
<dbReference type="EMBL" id="BAAAZA010000001">
    <property type="protein sequence ID" value="GAA3844533.1"/>
    <property type="molecule type" value="Genomic_DNA"/>
</dbReference>
<evidence type="ECO:0000313" key="3">
    <source>
        <dbReference type="Proteomes" id="UP001501563"/>
    </source>
</evidence>
<organism evidence="2 3">
    <name type="scientific">Streptomyces lannensis</name>
    <dbReference type="NCBI Taxonomy" id="766498"/>
    <lineage>
        <taxon>Bacteria</taxon>
        <taxon>Bacillati</taxon>
        <taxon>Actinomycetota</taxon>
        <taxon>Actinomycetes</taxon>
        <taxon>Kitasatosporales</taxon>
        <taxon>Streptomycetaceae</taxon>
        <taxon>Streptomyces</taxon>
    </lineage>
</organism>
<comment type="caution">
    <text evidence="2">The sequence shown here is derived from an EMBL/GenBank/DDBJ whole genome shotgun (WGS) entry which is preliminary data.</text>
</comment>
<protein>
    <submittedName>
        <fullName evidence="2">Uncharacterized protein</fullName>
    </submittedName>
</protein>
<feature type="region of interest" description="Disordered" evidence="1">
    <location>
        <begin position="1"/>
        <end position="31"/>
    </location>
</feature>
<gene>
    <name evidence="2" type="ORF">GCM10022207_01330</name>
</gene>
<sequence>MIKAWSTPARSPMSRTVVRSKPRSASNSRAAWSNRSLLRAESLRCAGFAVLIDGNGPSSCGPPPATLP</sequence>
<keyword evidence="3" id="KW-1185">Reference proteome</keyword>
<name>A0ABP7JHW5_9ACTN</name>